<dbReference type="PROSITE" id="PS51675">
    <property type="entry name" value="SAM_MT_TRM10"/>
    <property type="match status" value="1"/>
</dbReference>
<reference evidence="5 6" key="2">
    <citation type="submission" date="2018-11" db="EMBL/GenBank/DDBJ databases">
        <authorList>
            <consortium name="Pathogen Informatics"/>
        </authorList>
    </citation>
    <scope>NUCLEOTIDE SEQUENCE [LARGE SCALE GENOMIC DNA]</scope>
</reference>
<dbReference type="PANTHER" id="PTHR13563">
    <property type="entry name" value="TRNA (GUANINE-9-) METHYLTRANSFERASE"/>
    <property type="match status" value="1"/>
</dbReference>
<dbReference type="PANTHER" id="PTHR13563:SF5">
    <property type="entry name" value="TRNA METHYLTRANSFERASE 10 HOMOLOG C"/>
    <property type="match status" value="1"/>
</dbReference>
<dbReference type="EMBL" id="UYRR01000363">
    <property type="protein sequence ID" value="VDK17808.1"/>
    <property type="molecule type" value="Genomic_DNA"/>
</dbReference>
<dbReference type="GO" id="GO:0032259">
    <property type="term" value="P:methylation"/>
    <property type="evidence" value="ECO:0007669"/>
    <property type="project" value="UniProtKB-KW"/>
</dbReference>
<keyword evidence="2" id="KW-0808">Transferase</keyword>
<protein>
    <submittedName>
        <fullName evidence="7">SAM-dependent MTase TRM10-type domain-containing protein</fullName>
    </submittedName>
</protein>
<dbReference type="GO" id="GO:0070131">
    <property type="term" value="P:positive regulation of mitochondrial translation"/>
    <property type="evidence" value="ECO:0007669"/>
    <property type="project" value="TreeGrafter"/>
</dbReference>
<evidence type="ECO:0000256" key="2">
    <source>
        <dbReference type="ARBA" id="ARBA00022679"/>
    </source>
</evidence>
<dbReference type="GO" id="GO:0005739">
    <property type="term" value="C:mitochondrion"/>
    <property type="evidence" value="ECO:0007669"/>
    <property type="project" value="TreeGrafter"/>
</dbReference>
<dbReference type="WBParaSite" id="ASIM_0000062801-mRNA-1">
    <property type="protein sequence ID" value="ASIM_0000062801-mRNA-1"/>
    <property type="gene ID" value="ASIM_0000062801"/>
</dbReference>
<proteinExistence type="predicted"/>
<evidence type="ECO:0000256" key="3">
    <source>
        <dbReference type="ARBA" id="ARBA00022691"/>
    </source>
</evidence>
<dbReference type="AlphaFoldDB" id="A0A0M3IZE5"/>
<dbReference type="GO" id="GO:0008168">
    <property type="term" value="F:methyltransferase activity"/>
    <property type="evidence" value="ECO:0007669"/>
    <property type="project" value="UniProtKB-KW"/>
</dbReference>
<dbReference type="OrthoDB" id="17948at2759"/>
<keyword evidence="3" id="KW-0949">S-adenosyl-L-methionine</keyword>
<name>A0A0M3IZE5_ANISI</name>
<keyword evidence="6" id="KW-1185">Reference proteome</keyword>
<evidence type="ECO:0000313" key="7">
    <source>
        <dbReference type="WBParaSite" id="ASIM_0000062801-mRNA-1"/>
    </source>
</evidence>
<dbReference type="GO" id="GO:0000049">
    <property type="term" value="F:tRNA binding"/>
    <property type="evidence" value="ECO:0007669"/>
    <property type="project" value="TreeGrafter"/>
</dbReference>
<evidence type="ECO:0000313" key="5">
    <source>
        <dbReference type="EMBL" id="VDK17808.1"/>
    </source>
</evidence>
<dbReference type="GO" id="GO:0097745">
    <property type="term" value="P:mitochondrial tRNA 5'-end processing"/>
    <property type="evidence" value="ECO:0007669"/>
    <property type="project" value="TreeGrafter"/>
</dbReference>
<keyword evidence="1" id="KW-0489">Methyltransferase</keyword>
<evidence type="ECO:0000313" key="6">
    <source>
        <dbReference type="Proteomes" id="UP000267096"/>
    </source>
</evidence>
<gene>
    <name evidence="5" type="ORF">ASIM_LOCUS528</name>
</gene>
<reference evidence="7" key="1">
    <citation type="submission" date="2017-02" db="UniProtKB">
        <authorList>
            <consortium name="WormBaseParasite"/>
        </authorList>
    </citation>
    <scope>IDENTIFICATION</scope>
</reference>
<evidence type="ECO:0000259" key="4">
    <source>
        <dbReference type="PROSITE" id="PS51675"/>
    </source>
</evidence>
<evidence type="ECO:0000256" key="1">
    <source>
        <dbReference type="ARBA" id="ARBA00022603"/>
    </source>
</evidence>
<dbReference type="Proteomes" id="UP000267096">
    <property type="component" value="Unassembled WGS sequence"/>
</dbReference>
<accession>A0A0M3IZE5</accession>
<dbReference type="InterPro" id="IPR028564">
    <property type="entry name" value="MT_TRM10-typ"/>
</dbReference>
<dbReference type="GO" id="GO:0005654">
    <property type="term" value="C:nucleoplasm"/>
    <property type="evidence" value="ECO:0007669"/>
    <property type="project" value="TreeGrafter"/>
</dbReference>
<organism evidence="7">
    <name type="scientific">Anisakis simplex</name>
    <name type="common">Herring worm</name>
    <dbReference type="NCBI Taxonomy" id="6269"/>
    <lineage>
        <taxon>Eukaryota</taxon>
        <taxon>Metazoa</taxon>
        <taxon>Ecdysozoa</taxon>
        <taxon>Nematoda</taxon>
        <taxon>Chromadorea</taxon>
        <taxon>Rhabditida</taxon>
        <taxon>Spirurina</taxon>
        <taxon>Ascaridomorpha</taxon>
        <taxon>Ascaridoidea</taxon>
        <taxon>Anisakidae</taxon>
        <taxon>Anisakis</taxon>
        <taxon>Anisakis simplex complex</taxon>
    </lineage>
</organism>
<dbReference type="InterPro" id="IPR007356">
    <property type="entry name" value="tRNA_m1G_MeTrfase_euk"/>
</dbReference>
<sequence length="331" mass="38812">MLSCCYNYFPETIRDDDWSKLLKCTTLKERLHQIKFYRLKEDKSKKDAIKKQVKMSLKERCLDQLQSQRYITSLLLDPNPCLVVDCQFLECLSIRGLNLTFLQLKYLIAENRLRQQPWPLYLCNFNYHNDIINDHCKRHLQFFESNHFPCAEISSKSFVDLFAHSNIVYLSPHADEELDEIKGDETFILGGIVDRTNEIGLPKQASLLAAKQANVVARKLPLDKYIKFVFLKQFDALHFVCIPSIRHLKVHLEWKSGTKLLTLTAVASILYDVYDSNGAWEFALKKNIPRRNVKSAEEVSAVGRLKRKRINDYDERVMRELLQRLHENSDR</sequence>
<dbReference type="Gene3D" id="3.40.1280.30">
    <property type="match status" value="1"/>
</dbReference>
<feature type="domain" description="SAM-dependent MTase TRM10-type" evidence="4">
    <location>
        <begin position="66"/>
        <end position="295"/>
    </location>
</feature>
<dbReference type="InterPro" id="IPR038459">
    <property type="entry name" value="MT_TRM10-typ_sf"/>
</dbReference>